<feature type="non-terminal residue" evidence="1">
    <location>
        <position position="1"/>
    </location>
</feature>
<feature type="non-terminal residue" evidence="1">
    <location>
        <position position="78"/>
    </location>
</feature>
<sequence length="78" mass="8615">QNTGSDRTRPDPVSFTKRITHGMAGIISKLKSGVINNAPSPLESNPIMQYFEVRQECTTAGPGLVWRVHDAYRKSDGK</sequence>
<keyword evidence="2" id="KW-1185">Reference proteome</keyword>
<proteinExistence type="predicted"/>
<name>A0A921Z896_MANSE</name>
<dbReference type="Proteomes" id="UP000791440">
    <property type="component" value="Unassembled WGS sequence"/>
</dbReference>
<organism evidence="1 2">
    <name type="scientific">Manduca sexta</name>
    <name type="common">Tobacco hawkmoth</name>
    <name type="synonym">Tobacco hornworm</name>
    <dbReference type="NCBI Taxonomy" id="7130"/>
    <lineage>
        <taxon>Eukaryota</taxon>
        <taxon>Metazoa</taxon>
        <taxon>Ecdysozoa</taxon>
        <taxon>Arthropoda</taxon>
        <taxon>Hexapoda</taxon>
        <taxon>Insecta</taxon>
        <taxon>Pterygota</taxon>
        <taxon>Neoptera</taxon>
        <taxon>Endopterygota</taxon>
        <taxon>Lepidoptera</taxon>
        <taxon>Glossata</taxon>
        <taxon>Ditrysia</taxon>
        <taxon>Bombycoidea</taxon>
        <taxon>Sphingidae</taxon>
        <taxon>Sphinginae</taxon>
        <taxon>Sphingini</taxon>
        <taxon>Manduca</taxon>
    </lineage>
</organism>
<comment type="caution">
    <text evidence="1">The sequence shown here is derived from an EMBL/GenBank/DDBJ whole genome shotgun (WGS) entry which is preliminary data.</text>
</comment>
<dbReference type="EMBL" id="JH668421">
    <property type="protein sequence ID" value="KAG6452334.1"/>
    <property type="molecule type" value="Genomic_DNA"/>
</dbReference>
<reference evidence="1" key="2">
    <citation type="submission" date="2020-12" db="EMBL/GenBank/DDBJ databases">
        <authorList>
            <person name="Kanost M."/>
        </authorList>
    </citation>
    <scope>NUCLEOTIDE SEQUENCE</scope>
</reference>
<protein>
    <submittedName>
        <fullName evidence="1">Uncharacterized protein</fullName>
    </submittedName>
</protein>
<dbReference type="AlphaFoldDB" id="A0A921Z896"/>
<evidence type="ECO:0000313" key="2">
    <source>
        <dbReference type="Proteomes" id="UP000791440"/>
    </source>
</evidence>
<evidence type="ECO:0000313" key="1">
    <source>
        <dbReference type="EMBL" id="KAG6452334.1"/>
    </source>
</evidence>
<accession>A0A921Z896</accession>
<gene>
    <name evidence="1" type="ORF">O3G_MSEX007559</name>
</gene>
<reference evidence="1" key="1">
    <citation type="journal article" date="2016" name="Insect Biochem. Mol. Biol.">
        <title>Multifaceted biological insights from a draft genome sequence of the tobacco hornworm moth, Manduca sexta.</title>
        <authorList>
            <person name="Kanost M.R."/>
            <person name="Arrese E.L."/>
            <person name="Cao X."/>
            <person name="Chen Y.R."/>
            <person name="Chellapilla S."/>
            <person name="Goldsmith M.R."/>
            <person name="Grosse-Wilde E."/>
            <person name="Heckel D.G."/>
            <person name="Herndon N."/>
            <person name="Jiang H."/>
            <person name="Papanicolaou A."/>
            <person name="Qu J."/>
            <person name="Soulages J.L."/>
            <person name="Vogel H."/>
            <person name="Walters J."/>
            <person name="Waterhouse R.M."/>
            <person name="Ahn S.J."/>
            <person name="Almeida F.C."/>
            <person name="An C."/>
            <person name="Aqrawi P."/>
            <person name="Bretschneider A."/>
            <person name="Bryant W.B."/>
            <person name="Bucks S."/>
            <person name="Chao H."/>
            <person name="Chevignon G."/>
            <person name="Christen J.M."/>
            <person name="Clarke D.F."/>
            <person name="Dittmer N.T."/>
            <person name="Ferguson L.C.F."/>
            <person name="Garavelou S."/>
            <person name="Gordon K.H.J."/>
            <person name="Gunaratna R.T."/>
            <person name="Han Y."/>
            <person name="Hauser F."/>
            <person name="He Y."/>
            <person name="Heidel-Fischer H."/>
            <person name="Hirsh A."/>
            <person name="Hu Y."/>
            <person name="Jiang H."/>
            <person name="Kalra D."/>
            <person name="Klinner C."/>
            <person name="Konig C."/>
            <person name="Kovar C."/>
            <person name="Kroll A.R."/>
            <person name="Kuwar S.S."/>
            <person name="Lee S.L."/>
            <person name="Lehman R."/>
            <person name="Li K."/>
            <person name="Li Z."/>
            <person name="Liang H."/>
            <person name="Lovelace S."/>
            <person name="Lu Z."/>
            <person name="Mansfield J.H."/>
            <person name="McCulloch K.J."/>
            <person name="Mathew T."/>
            <person name="Morton B."/>
            <person name="Muzny D.M."/>
            <person name="Neunemann D."/>
            <person name="Ongeri F."/>
            <person name="Pauchet Y."/>
            <person name="Pu L.L."/>
            <person name="Pyrousis I."/>
            <person name="Rao X.J."/>
            <person name="Redding A."/>
            <person name="Roesel C."/>
            <person name="Sanchez-Gracia A."/>
            <person name="Schaack S."/>
            <person name="Shukla A."/>
            <person name="Tetreau G."/>
            <person name="Wang Y."/>
            <person name="Xiong G.H."/>
            <person name="Traut W."/>
            <person name="Walsh T.K."/>
            <person name="Worley K.C."/>
            <person name="Wu D."/>
            <person name="Wu W."/>
            <person name="Wu Y.Q."/>
            <person name="Zhang X."/>
            <person name="Zou Z."/>
            <person name="Zucker H."/>
            <person name="Briscoe A.D."/>
            <person name="Burmester T."/>
            <person name="Clem R.J."/>
            <person name="Feyereisen R."/>
            <person name="Grimmelikhuijzen C.J.P."/>
            <person name="Hamodrakas S.J."/>
            <person name="Hansson B.S."/>
            <person name="Huguet E."/>
            <person name="Jermiin L.S."/>
            <person name="Lan Q."/>
            <person name="Lehman H.K."/>
            <person name="Lorenzen M."/>
            <person name="Merzendorfer H."/>
            <person name="Michalopoulos I."/>
            <person name="Morton D.B."/>
            <person name="Muthukrishnan S."/>
            <person name="Oakeshott J.G."/>
            <person name="Palmer W."/>
            <person name="Park Y."/>
            <person name="Passarelli A.L."/>
            <person name="Rozas J."/>
            <person name="Schwartz L.M."/>
            <person name="Smith W."/>
            <person name="Southgate A."/>
            <person name="Vilcinskas A."/>
            <person name="Vogt R."/>
            <person name="Wang P."/>
            <person name="Werren J."/>
            <person name="Yu X.Q."/>
            <person name="Zhou J.J."/>
            <person name="Brown S.J."/>
            <person name="Scherer S.E."/>
            <person name="Richards S."/>
            <person name="Blissard G.W."/>
        </authorList>
    </citation>
    <scope>NUCLEOTIDE SEQUENCE</scope>
</reference>